<evidence type="ECO:0000313" key="2">
    <source>
        <dbReference type="EMBL" id="KAG7384834.1"/>
    </source>
</evidence>
<proteinExistence type="predicted"/>
<name>A0A8T1VZ00_9STRA</name>
<gene>
    <name evidence="2" type="ORF">PHYBOEH_009270</name>
</gene>
<dbReference type="PROSITE" id="PS51257">
    <property type="entry name" value="PROKAR_LIPOPROTEIN"/>
    <property type="match status" value="1"/>
</dbReference>
<keyword evidence="1" id="KW-0732">Signal</keyword>
<dbReference type="AlphaFoldDB" id="A0A8T1VZ00"/>
<comment type="caution">
    <text evidence="2">The sequence shown here is derived from an EMBL/GenBank/DDBJ whole genome shotgun (WGS) entry which is preliminary data.</text>
</comment>
<feature type="signal peptide" evidence="1">
    <location>
        <begin position="1"/>
        <end position="24"/>
    </location>
</feature>
<organism evidence="2 3">
    <name type="scientific">Phytophthora boehmeriae</name>
    <dbReference type="NCBI Taxonomy" id="109152"/>
    <lineage>
        <taxon>Eukaryota</taxon>
        <taxon>Sar</taxon>
        <taxon>Stramenopiles</taxon>
        <taxon>Oomycota</taxon>
        <taxon>Peronosporomycetes</taxon>
        <taxon>Peronosporales</taxon>
        <taxon>Peronosporaceae</taxon>
        <taxon>Phytophthora</taxon>
    </lineage>
</organism>
<evidence type="ECO:0000256" key="1">
    <source>
        <dbReference type="SAM" id="SignalP"/>
    </source>
</evidence>
<dbReference type="Proteomes" id="UP000693981">
    <property type="component" value="Unassembled WGS sequence"/>
</dbReference>
<keyword evidence="3" id="KW-1185">Reference proteome</keyword>
<evidence type="ECO:0008006" key="4">
    <source>
        <dbReference type="Google" id="ProtNLM"/>
    </source>
</evidence>
<evidence type="ECO:0000313" key="3">
    <source>
        <dbReference type="Proteomes" id="UP000693981"/>
    </source>
</evidence>
<accession>A0A8T1VZ00</accession>
<sequence length="139" mass="15129">MRVSQVLLAASVALVACSTGIANAAEVETKVKLSKTGKTASVEDDNDNNIFVHSMPFKYGNITGTMVVTIDKDSLKYVSEDSTSASTDSSNVYDFTQLEKQKSSSDGEDRILPVLEFAGVHYAQYKLVDKAVSWFKSVF</sequence>
<reference evidence="2" key="1">
    <citation type="submission" date="2021-02" db="EMBL/GenBank/DDBJ databases">
        <authorList>
            <person name="Palmer J.M."/>
        </authorList>
    </citation>
    <scope>NUCLEOTIDE SEQUENCE</scope>
    <source>
        <strain evidence="2">SCRP23</strain>
    </source>
</reference>
<dbReference type="OrthoDB" id="127313at2759"/>
<protein>
    <recommendedName>
        <fullName evidence="4">RxLR effector protein</fullName>
    </recommendedName>
</protein>
<dbReference type="EMBL" id="JAGDFL010000578">
    <property type="protein sequence ID" value="KAG7384834.1"/>
    <property type="molecule type" value="Genomic_DNA"/>
</dbReference>
<feature type="chain" id="PRO_5035823132" description="RxLR effector protein" evidence="1">
    <location>
        <begin position="25"/>
        <end position="139"/>
    </location>
</feature>